<gene>
    <name evidence="4" type="ORF">MNBD_NITROSPINAE03-1022</name>
</gene>
<reference evidence="4" key="1">
    <citation type="submission" date="2018-06" db="EMBL/GenBank/DDBJ databases">
        <authorList>
            <person name="Zhirakovskaya E."/>
        </authorList>
    </citation>
    <scope>NUCLEOTIDE SEQUENCE</scope>
</reference>
<dbReference type="EMBL" id="UOGB01000295">
    <property type="protein sequence ID" value="VAX24390.1"/>
    <property type="molecule type" value="Genomic_DNA"/>
</dbReference>
<organism evidence="4">
    <name type="scientific">hydrothermal vent metagenome</name>
    <dbReference type="NCBI Taxonomy" id="652676"/>
    <lineage>
        <taxon>unclassified sequences</taxon>
        <taxon>metagenomes</taxon>
        <taxon>ecological metagenomes</taxon>
    </lineage>
</organism>
<feature type="domain" description="SPOR" evidence="3">
    <location>
        <begin position="191"/>
        <end position="269"/>
    </location>
</feature>
<feature type="region of interest" description="Disordered" evidence="1">
    <location>
        <begin position="145"/>
        <end position="170"/>
    </location>
</feature>
<keyword evidence="2" id="KW-1133">Transmembrane helix</keyword>
<keyword evidence="2" id="KW-0472">Membrane</keyword>
<dbReference type="SUPFAM" id="SSF110997">
    <property type="entry name" value="Sporulation related repeat"/>
    <property type="match status" value="1"/>
</dbReference>
<proteinExistence type="predicted"/>
<evidence type="ECO:0000256" key="1">
    <source>
        <dbReference type="SAM" id="MobiDB-lite"/>
    </source>
</evidence>
<dbReference type="GO" id="GO:0042834">
    <property type="term" value="F:peptidoglycan binding"/>
    <property type="evidence" value="ECO:0007669"/>
    <property type="project" value="InterPro"/>
</dbReference>
<evidence type="ECO:0000259" key="3">
    <source>
        <dbReference type="PROSITE" id="PS51724"/>
    </source>
</evidence>
<feature type="compositionally biased region" description="Basic and acidic residues" evidence="1">
    <location>
        <begin position="85"/>
        <end position="98"/>
    </location>
</feature>
<dbReference type="AlphaFoldDB" id="A0A3B1CNY1"/>
<protein>
    <recommendedName>
        <fullName evidence="3">SPOR domain-containing protein</fullName>
    </recommendedName>
</protein>
<dbReference type="InterPro" id="IPR036680">
    <property type="entry name" value="SPOR-like_sf"/>
</dbReference>
<evidence type="ECO:0000313" key="4">
    <source>
        <dbReference type="EMBL" id="VAX24390.1"/>
    </source>
</evidence>
<dbReference type="PROSITE" id="PS51724">
    <property type="entry name" value="SPOR"/>
    <property type="match status" value="1"/>
</dbReference>
<dbReference type="InterPro" id="IPR007730">
    <property type="entry name" value="SPOR-like_dom"/>
</dbReference>
<accession>A0A3B1CNY1</accession>
<evidence type="ECO:0000256" key="2">
    <source>
        <dbReference type="SAM" id="Phobius"/>
    </source>
</evidence>
<dbReference type="Pfam" id="PF05036">
    <property type="entry name" value="SPOR"/>
    <property type="match status" value="1"/>
</dbReference>
<dbReference type="Gene3D" id="3.30.70.1070">
    <property type="entry name" value="Sporulation related repeat"/>
    <property type="match status" value="1"/>
</dbReference>
<name>A0A3B1CNY1_9ZZZZ</name>
<feature type="transmembrane region" description="Helical" evidence="2">
    <location>
        <begin position="34"/>
        <end position="61"/>
    </location>
</feature>
<feature type="region of interest" description="Disordered" evidence="1">
    <location>
        <begin position="85"/>
        <end position="124"/>
    </location>
</feature>
<keyword evidence="2" id="KW-0812">Transmembrane</keyword>
<sequence length="343" mass="36398">MPRFNLLKEIKSTRNTVLPNTPVPGQGGSKSSKLWLGLALIAVGAAGFANLTALGIVSVSYSPGRTPPIIIDFTGGKNLDSAALRQDRSDGQASKDRSMPVADSSEPAPDETAQEKNLNTSKSAAIKKRDYTSVSQKIVAGAMKKEPSGLVADSSEHAPDETGGGDGSSGAVMALISRPVAEKAARVREEPGLTDVWYIRFALCVMKKSCEQILAGLKGKGVKAYIVNGAASLTTHRVTAGPWPTGAQARQAMEKLEKRGYKSSIFTSGESYFFSAEPLASQAMAEKQCGIIKASGGGCKTSSKKEARIVYKIYEGAFKNKRDAVKKRTAYIKRGIDCIVESD</sequence>